<dbReference type="Gene3D" id="1.10.10.10">
    <property type="entry name" value="Winged helix-like DNA-binding domain superfamily/Winged helix DNA-binding domain"/>
    <property type="match status" value="1"/>
</dbReference>
<dbReference type="GO" id="GO:0008483">
    <property type="term" value="F:transaminase activity"/>
    <property type="evidence" value="ECO:0007669"/>
    <property type="project" value="UniProtKB-KW"/>
</dbReference>
<dbReference type="Pfam" id="PF00392">
    <property type="entry name" value="GntR"/>
    <property type="match status" value="1"/>
</dbReference>
<feature type="domain" description="HTH gntR-type" evidence="6">
    <location>
        <begin position="12"/>
        <end position="80"/>
    </location>
</feature>
<dbReference type="GO" id="GO:0003700">
    <property type="term" value="F:DNA-binding transcription factor activity"/>
    <property type="evidence" value="ECO:0007669"/>
    <property type="project" value="InterPro"/>
</dbReference>
<dbReference type="CDD" id="cd00609">
    <property type="entry name" value="AAT_like"/>
    <property type="match status" value="1"/>
</dbReference>
<dbReference type="InterPro" id="IPR036388">
    <property type="entry name" value="WH-like_DNA-bd_sf"/>
</dbReference>
<evidence type="ECO:0000313" key="8">
    <source>
        <dbReference type="Proteomes" id="UP000823921"/>
    </source>
</evidence>
<dbReference type="PANTHER" id="PTHR46577:SF1">
    <property type="entry name" value="HTH-TYPE TRANSCRIPTIONAL REGULATORY PROTEIN GABR"/>
    <property type="match status" value="1"/>
</dbReference>
<dbReference type="GO" id="GO:0030170">
    <property type="term" value="F:pyridoxal phosphate binding"/>
    <property type="evidence" value="ECO:0007669"/>
    <property type="project" value="InterPro"/>
</dbReference>
<comment type="similarity">
    <text evidence="1">In the C-terminal section; belongs to the class-I pyridoxal-phosphate-dependent aminotransferase family.</text>
</comment>
<reference evidence="7" key="2">
    <citation type="submission" date="2021-04" db="EMBL/GenBank/DDBJ databases">
        <authorList>
            <person name="Gilroy R."/>
        </authorList>
    </citation>
    <scope>NUCLEOTIDE SEQUENCE</scope>
    <source>
        <strain evidence="7">CHK192-8294</strain>
    </source>
</reference>
<dbReference type="InterPro" id="IPR015424">
    <property type="entry name" value="PyrdxlP-dep_Trfase"/>
</dbReference>
<dbReference type="InterPro" id="IPR000524">
    <property type="entry name" value="Tscrpt_reg_HTH_GntR"/>
</dbReference>
<dbReference type="SUPFAM" id="SSF53383">
    <property type="entry name" value="PLP-dependent transferases"/>
    <property type="match status" value="1"/>
</dbReference>
<evidence type="ECO:0000256" key="2">
    <source>
        <dbReference type="ARBA" id="ARBA00022898"/>
    </source>
</evidence>
<proteinExistence type="inferred from homology"/>
<evidence type="ECO:0000256" key="5">
    <source>
        <dbReference type="ARBA" id="ARBA00023163"/>
    </source>
</evidence>
<dbReference type="SMART" id="SM00345">
    <property type="entry name" value="HTH_GNTR"/>
    <property type="match status" value="1"/>
</dbReference>
<evidence type="ECO:0000256" key="3">
    <source>
        <dbReference type="ARBA" id="ARBA00023015"/>
    </source>
</evidence>
<dbReference type="CDD" id="cd07377">
    <property type="entry name" value="WHTH_GntR"/>
    <property type="match status" value="1"/>
</dbReference>
<dbReference type="GO" id="GO:0003677">
    <property type="term" value="F:DNA binding"/>
    <property type="evidence" value="ECO:0007669"/>
    <property type="project" value="UniProtKB-KW"/>
</dbReference>
<comment type="caution">
    <text evidence="7">The sequence shown here is derived from an EMBL/GenBank/DDBJ whole genome shotgun (WGS) entry which is preliminary data.</text>
</comment>
<dbReference type="Pfam" id="PF00155">
    <property type="entry name" value="Aminotran_1_2"/>
    <property type="match status" value="1"/>
</dbReference>
<dbReference type="InterPro" id="IPR004839">
    <property type="entry name" value="Aminotransferase_I/II_large"/>
</dbReference>
<evidence type="ECO:0000259" key="6">
    <source>
        <dbReference type="PROSITE" id="PS50949"/>
    </source>
</evidence>
<dbReference type="PANTHER" id="PTHR46577">
    <property type="entry name" value="HTH-TYPE TRANSCRIPTIONAL REGULATORY PROTEIN GABR"/>
    <property type="match status" value="1"/>
</dbReference>
<accession>A0A9D2MPP6</accession>
<keyword evidence="5" id="KW-0804">Transcription</keyword>
<evidence type="ECO:0000313" key="7">
    <source>
        <dbReference type="EMBL" id="HJB81418.1"/>
    </source>
</evidence>
<dbReference type="Gene3D" id="3.40.640.10">
    <property type="entry name" value="Type I PLP-dependent aspartate aminotransferase-like (Major domain)"/>
    <property type="match status" value="1"/>
</dbReference>
<sequence>MLTPILDSSASMPLYEQLYRHIRGEIESGRLAAGERLPSKRALAAHLKISVVTVEGAYNQLLAEGYLRSQPKRGFFVQAAEAAPARTSSAPLPPPEEPARPAFRYNFSTSAVDTALFPFATWAKLMREVLSQQEDTLLNTPHPQGVPELREAIAAHLYRFRGIQADPAQIVVGAGSEVLTSLLVQLLGREGRYGVENPGYTKTHRILGSCGVQVEPIPLDNQGLMVDELDRHKVQVVHVTPSHHFPLGIIMPVTRRQALLRWASRQPGRYILEDDYDSEFRFSGRPIPALQSLDSMERVIYLNTFAKSLAPSLRISYMVLPPHLVERWRREFWFYSSTVPSFEQYALARFMDRGHFERHLNRTRTRYKARREALLAAARDTGLTQVGSFEGGDAGLHLLLWMDKRWNEGELAARAAEVGVGVSPLSICDLTPPPAHRPPALILGYTRVAAEDMAPALSLLKSAWGF</sequence>
<evidence type="ECO:0000256" key="4">
    <source>
        <dbReference type="ARBA" id="ARBA00023125"/>
    </source>
</evidence>
<gene>
    <name evidence="7" type="ORF">H9712_10565</name>
</gene>
<dbReference type="EMBL" id="DWXO01000100">
    <property type="protein sequence ID" value="HJB81418.1"/>
    <property type="molecule type" value="Genomic_DNA"/>
</dbReference>
<evidence type="ECO:0000256" key="1">
    <source>
        <dbReference type="ARBA" id="ARBA00005384"/>
    </source>
</evidence>
<keyword evidence="4" id="KW-0238">DNA-binding</keyword>
<dbReference type="InterPro" id="IPR051446">
    <property type="entry name" value="HTH_trans_reg/aminotransferase"/>
</dbReference>
<dbReference type="Proteomes" id="UP000823921">
    <property type="component" value="Unassembled WGS sequence"/>
</dbReference>
<dbReference type="AlphaFoldDB" id="A0A9D2MPP6"/>
<protein>
    <submittedName>
        <fullName evidence="7">PLP-dependent aminotransferase family protein</fullName>
    </submittedName>
</protein>
<organism evidence="7 8">
    <name type="scientific">Candidatus Flavonifractor intestinigallinarum</name>
    <dbReference type="NCBI Taxonomy" id="2838586"/>
    <lineage>
        <taxon>Bacteria</taxon>
        <taxon>Bacillati</taxon>
        <taxon>Bacillota</taxon>
        <taxon>Clostridia</taxon>
        <taxon>Eubacteriales</taxon>
        <taxon>Oscillospiraceae</taxon>
        <taxon>Flavonifractor</taxon>
    </lineage>
</organism>
<keyword evidence="2" id="KW-0663">Pyridoxal phosphate</keyword>
<dbReference type="SUPFAM" id="SSF46785">
    <property type="entry name" value="Winged helix' DNA-binding domain"/>
    <property type="match status" value="1"/>
</dbReference>
<reference evidence="7" key="1">
    <citation type="journal article" date="2021" name="PeerJ">
        <title>Extensive microbial diversity within the chicken gut microbiome revealed by metagenomics and culture.</title>
        <authorList>
            <person name="Gilroy R."/>
            <person name="Ravi A."/>
            <person name="Getino M."/>
            <person name="Pursley I."/>
            <person name="Horton D.L."/>
            <person name="Alikhan N.F."/>
            <person name="Baker D."/>
            <person name="Gharbi K."/>
            <person name="Hall N."/>
            <person name="Watson M."/>
            <person name="Adriaenssens E.M."/>
            <person name="Foster-Nyarko E."/>
            <person name="Jarju S."/>
            <person name="Secka A."/>
            <person name="Antonio M."/>
            <person name="Oren A."/>
            <person name="Chaudhuri R.R."/>
            <person name="La Ragione R."/>
            <person name="Hildebrand F."/>
            <person name="Pallen M.J."/>
        </authorList>
    </citation>
    <scope>NUCLEOTIDE SEQUENCE</scope>
    <source>
        <strain evidence="7">CHK192-8294</strain>
    </source>
</reference>
<dbReference type="InterPro" id="IPR036390">
    <property type="entry name" value="WH_DNA-bd_sf"/>
</dbReference>
<keyword evidence="7" id="KW-0808">Transferase</keyword>
<name>A0A9D2MPP6_9FIRM</name>
<dbReference type="InterPro" id="IPR015421">
    <property type="entry name" value="PyrdxlP-dep_Trfase_major"/>
</dbReference>
<dbReference type="PROSITE" id="PS50949">
    <property type="entry name" value="HTH_GNTR"/>
    <property type="match status" value="1"/>
</dbReference>
<keyword evidence="7" id="KW-0032">Aminotransferase</keyword>
<keyword evidence="3" id="KW-0805">Transcription regulation</keyword>